<dbReference type="Proteomes" id="UP001221411">
    <property type="component" value="Unassembled WGS sequence"/>
</dbReference>
<comment type="caution">
    <text evidence="2">The sequence shown here is derived from an EMBL/GenBank/DDBJ whole genome shotgun (WGS) entry which is preliminary data.</text>
</comment>
<dbReference type="InterPro" id="IPR015943">
    <property type="entry name" value="WD40/YVTN_repeat-like_dom_sf"/>
</dbReference>
<dbReference type="EMBL" id="JAQNDO010000001">
    <property type="protein sequence ID" value="MDC0749280.1"/>
    <property type="molecule type" value="Genomic_DNA"/>
</dbReference>
<evidence type="ECO:0000313" key="2">
    <source>
        <dbReference type="EMBL" id="MDC0749280.1"/>
    </source>
</evidence>
<dbReference type="RefSeq" id="WP_271928950.1">
    <property type="nucleotide sequence ID" value="NZ_JAQNDO010000001.1"/>
</dbReference>
<evidence type="ECO:0000313" key="3">
    <source>
        <dbReference type="Proteomes" id="UP001221411"/>
    </source>
</evidence>
<organism evidence="2 3">
    <name type="scientific">Polyangium mundeleinium</name>
    <dbReference type="NCBI Taxonomy" id="2995306"/>
    <lineage>
        <taxon>Bacteria</taxon>
        <taxon>Pseudomonadati</taxon>
        <taxon>Myxococcota</taxon>
        <taxon>Polyangia</taxon>
        <taxon>Polyangiales</taxon>
        <taxon>Polyangiaceae</taxon>
        <taxon>Polyangium</taxon>
    </lineage>
</organism>
<reference evidence="2 3" key="1">
    <citation type="submission" date="2022-11" db="EMBL/GenBank/DDBJ databases">
        <title>Minimal conservation of predation-associated metabolite biosynthetic gene clusters underscores biosynthetic potential of Myxococcota including descriptions for ten novel species: Archangium lansinium sp. nov., Myxococcus landrumus sp. nov., Nannocystis bai.</title>
        <authorList>
            <person name="Ahearne A."/>
            <person name="Stevens C."/>
            <person name="Dowd S."/>
        </authorList>
    </citation>
    <scope>NUCLEOTIDE SEQUENCE [LARGE SCALE GENOMIC DNA]</scope>
    <source>
        <strain evidence="2 3">RJM3</strain>
    </source>
</reference>
<dbReference type="Gene3D" id="2.130.10.10">
    <property type="entry name" value="YVTN repeat-like/Quinoprotein amine dehydrogenase"/>
    <property type="match status" value="1"/>
</dbReference>
<protein>
    <recommendedName>
        <fullName evidence="1">DUF6242 domain-containing protein</fullName>
    </recommendedName>
</protein>
<proteinExistence type="predicted"/>
<keyword evidence="3" id="KW-1185">Reference proteome</keyword>
<sequence length="373" mass="37826">MAFVTLTHFLSAFRTSLAKVEQSDGFAVSELKVEVPAILSQKGLEVLLEVPNPEAGITPDPAYLARLTMSFSALPPGAELTGPGGAPVDPWKALYSGTTESLYGIHARSSGDVHAVGKLGVLLWSPDGETFGPASDATGERLHALWGSGAGELCAVGANGLILRCPKPGGAWAPVASTTNVSLNGITGTGSGLMYAVGDAGTLLQSISSGTAWQPLPGPSKTHPLHAVWSSSNGRAHIVGGAGTIVSKTGDHFQPTASGTSRDLFGVWGSGPNDVYVVGAGGKILHSTDGLQWTAQPSGTTENLYAVWGSGPGDVYAVGRGGTILHTSDGGTTWKLQKSGTTEALHAISGTGPGEVWIAGAAGTLLRRTSAAA</sequence>
<gene>
    <name evidence="2" type="ORF">POL67_48575</name>
</gene>
<feature type="domain" description="DUF6242" evidence="1">
    <location>
        <begin position="273"/>
        <end position="336"/>
    </location>
</feature>
<accession>A0ABT5F5B9</accession>
<evidence type="ECO:0000259" key="1">
    <source>
        <dbReference type="Pfam" id="PF25852"/>
    </source>
</evidence>
<dbReference type="InterPro" id="IPR058667">
    <property type="entry name" value="DUF6242_C"/>
</dbReference>
<name>A0ABT5F5B9_9BACT</name>
<dbReference type="SUPFAM" id="SSF110296">
    <property type="entry name" value="Oligoxyloglucan reducing end-specific cellobiohydrolase"/>
    <property type="match status" value="1"/>
</dbReference>
<dbReference type="Pfam" id="PF25852">
    <property type="entry name" value="DUF6242_C"/>
    <property type="match status" value="1"/>
</dbReference>